<keyword evidence="7 11" id="KW-0472">Membrane</keyword>
<evidence type="ECO:0000256" key="6">
    <source>
        <dbReference type="ARBA" id="ARBA00022989"/>
    </source>
</evidence>
<dbReference type="Gene3D" id="2.60.40.10">
    <property type="entry name" value="Immunoglobulins"/>
    <property type="match status" value="1"/>
</dbReference>
<dbReference type="HOGENOM" id="CLU_002753_3_5_1"/>
<dbReference type="PROSITE" id="PS50261">
    <property type="entry name" value="G_PROTEIN_RECEP_F2_4"/>
    <property type="match status" value="1"/>
</dbReference>
<evidence type="ECO:0000256" key="4">
    <source>
        <dbReference type="ARBA" id="ARBA00022692"/>
    </source>
</evidence>
<dbReference type="Pfam" id="PF00047">
    <property type="entry name" value="ig"/>
    <property type="match status" value="1"/>
</dbReference>
<feature type="transmembrane region" description="Helical" evidence="11">
    <location>
        <begin position="1053"/>
        <end position="1071"/>
    </location>
</feature>
<reference evidence="18" key="1">
    <citation type="submission" date="2011-12" db="EMBL/GenBank/DDBJ databases">
        <title>The Draft Genome of Lepisosteus oculatus.</title>
        <authorList>
            <consortium name="The Broad Institute Genome Assembly &amp; Analysis Group"/>
            <consortium name="Computational R&amp;D Group"/>
            <consortium name="and Sequencing Platform"/>
            <person name="Di Palma F."/>
            <person name="Alfoldi J."/>
            <person name="Johnson J."/>
            <person name="Berlin A."/>
            <person name="Gnerre S."/>
            <person name="Jaffe D."/>
            <person name="MacCallum I."/>
            <person name="Young S."/>
            <person name="Walker B.J."/>
            <person name="Lander E.S."/>
            <person name="Lindblad-Toh K."/>
        </authorList>
    </citation>
    <scope>NUCLEOTIDE SEQUENCE [LARGE SCALE GENOMIC DNA]</scope>
</reference>
<dbReference type="GeneTree" id="ENSGT00940000154603"/>
<proteinExistence type="inferred from homology"/>
<keyword evidence="18" id="KW-1185">Reference proteome</keyword>
<feature type="transmembrane region" description="Helical" evidence="11">
    <location>
        <begin position="1174"/>
        <end position="1197"/>
    </location>
</feature>
<dbReference type="Bgee" id="ENSLOCG00000016497">
    <property type="expression patterns" value="Expressed in pharyngeal gill and 5 other cell types or tissues"/>
</dbReference>
<feature type="domain" description="GAIN-B" evidence="14">
    <location>
        <begin position="815"/>
        <end position="963"/>
    </location>
</feature>
<evidence type="ECO:0000313" key="18">
    <source>
        <dbReference type="Proteomes" id="UP000018468"/>
    </source>
</evidence>
<dbReference type="PROSITE" id="PS50835">
    <property type="entry name" value="IG_LIKE"/>
    <property type="match status" value="2"/>
</dbReference>
<dbReference type="InterPro" id="IPR003599">
    <property type="entry name" value="Ig_sub"/>
</dbReference>
<dbReference type="PROSITE" id="PS51257">
    <property type="entry name" value="PROKAR_LIPOPROTEIN"/>
    <property type="match status" value="1"/>
</dbReference>
<evidence type="ECO:0000256" key="2">
    <source>
        <dbReference type="ARBA" id="ARBA00007343"/>
    </source>
</evidence>
<dbReference type="InterPro" id="IPR017981">
    <property type="entry name" value="GPCR_2-like_7TM"/>
</dbReference>
<keyword evidence="3" id="KW-1003">Cell membrane</keyword>
<evidence type="ECO:0000256" key="12">
    <source>
        <dbReference type="SAM" id="SignalP"/>
    </source>
</evidence>
<evidence type="ECO:0000256" key="7">
    <source>
        <dbReference type="ARBA" id="ARBA00023136"/>
    </source>
</evidence>
<evidence type="ECO:0000256" key="9">
    <source>
        <dbReference type="ARBA" id="ARBA00023180"/>
    </source>
</evidence>
<dbReference type="InterPro" id="IPR007110">
    <property type="entry name" value="Ig-like_dom"/>
</dbReference>
<dbReference type="GO" id="GO:0007166">
    <property type="term" value="P:cell surface receptor signaling pathway"/>
    <property type="evidence" value="ECO:0007669"/>
    <property type="project" value="InterPro"/>
</dbReference>
<evidence type="ECO:0000259" key="13">
    <source>
        <dbReference type="PROSITE" id="PS50024"/>
    </source>
</evidence>
<feature type="domain" description="G-protein coupled receptors family 2 profile 2" evidence="15">
    <location>
        <begin position="971"/>
        <end position="1228"/>
    </location>
</feature>
<dbReference type="Pfam" id="PF25387">
    <property type="entry name" value="ADGRF3_N"/>
    <property type="match status" value="1"/>
</dbReference>
<dbReference type="InterPro" id="IPR013783">
    <property type="entry name" value="Ig-like_fold"/>
</dbReference>
<evidence type="ECO:0000256" key="5">
    <source>
        <dbReference type="ARBA" id="ARBA00022729"/>
    </source>
</evidence>
<evidence type="ECO:0000259" key="14">
    <source>
        <dbReference type="PROSITE" id="PS50221"/>
    </source>
</evidence>
<dbReference type="InterPro" id="IPR013151">
    <property type="entry name" value="Immunoglobulin_dom"/>
</dbReference>
<keyword evidence="9" id="KW-0325">Glycoprotein</keyword>
<evidence type="ECO:0000313" key="17">
    <source>
        <dbReference type="Ensembl" id="ENSLOCP00000020377.1"/>
    </source>
</evidence>
<dbReference type="GO" id="GO:0004930">
    <property type="term" value="F:G protein-coupled receptor activity"/>
    <property type="evidence" value="ECO:0007669"/>
    <property type="project" value="InterPro"/>
</dbReference>
<reference evidence="17" key="2">
    <citation type="submission" date="2025-08" db="UniProtKB">
        <authorList>
            <consortium name="Ensembl"/>
        </authorList>
    </citation>
    <scope>IDENTIFICATION</scope>
</reference>
<keyword evidence="5 12" id="KW-0732">Signal</keyword>
<dbReference type="InterPro" id="IPR000203">
    <property type="entry name" value="GPS"/>
</dbReference>
<dbReference type="InterPro" id="IPR036179">
    <property type="entry name" value="Ig-like_dom_sf"/>
</dbReference>
<dbReference type="PROSITE" id="PS50024">
    <property type="entry name" value="SEA"/>
    <property type="match status" value="1"/>
</dbReference>
<comment type="subcellular location">
    <subcellularLocation>
        <location evidence="1">Cell membrane</location>
        <topology evidence="1">Multi-pass membrane protein</topology>
    </subcellularLocation>
</comment>
<feature type="transmembrane region" description="Helical" evidence="11">
    <location>
        <begin position="1203"/>
        <end position="1227"/>
    </location>
</feature>
<dbReference type="PRINTS" id="PR01695">
    <property type="entry name" value="IGHEPTARCPTR"/>
</dbReference>
<feature type="transmembrane region" description="Helical" evidence="11">
    <location>
        <begin position="973"/>
        <end position="1000"/>
    </location>
</feature>
<dbReference type="FunFam" id="1.20.1070.10:FF:000058">
    <property type="entry name" value="Adhesion G protein-coupled receptor F5"/>
    <property type="match status" value="1"/>
</dbReference>
<evidence type="ECO:0000256" key="10">
    <source>
        <dbReference type="ARBA" id="ARBA00023319"/>
    </source>
</evidence>
<evidence type="ECO:0000256" key="3">
    <source>
        <dbReference type="ARBA" id="ARBA00022475"/>
    </source>
</evidence>
<dbReference type="InterPro" id="IPR032471">
    <property type="entry name" value="AGRL2-4_GAIN_subdom_A"/>
</dbReference>
<dbReference type="Gene3D" id="1.20.1070.10">
    <property type="entry name" value="Rhodopsin 7-helix transmembrane proteins"/>
    <property type="match status" value="1"/>
</dbReference>
<dbReference type="Proteomes" id="UP000018468">
    <property type="component" value="Linkage group LG1"/>
</dbReference>
<dbReference type="Gene3D" id="2.60.220.50">
    <property type="match status" value="1"/>
</dbReference>
<comment type="similarity">
    <text evidence="2">Belongs to the G-protein coupled receptor 2 family. Adhesion G-protein coupled receptor (ADGR) subfamily.</text>
</comment>
<accession>W5NIB8</accession>
<dbReference type="PANTHER" id="PTHR45813">
    <property type="entry name" value="IG-LIKE DOMAIN-CONTAINING PROTEIN"/>
    <property type="match status" value="1"/>
</dbReference>
<dbReference type="InterPro" id="IPR051587">
    <property type="entry name" value="Adhesion_GPCR"/>
</dbReference>
<sequence>MAIPKILLYSAVLLLACEISTAQPWFKIPGWSSFQANKAEQSVEKSPAHFRQKRETSPLEYIVDIELNVSDKSIIEQLKTFMNTLFPIHITNIFNITGANVTTVCTQSGNEIRCECENNYVWSFDNCTKYGSCSNISGNTCTCIKNLPPDGLFCQPRQFSAIRMSFKINGEFNEELKNTSSSLYQTYVTDITKGITGSYGKFINGFNGVKIIGFTRGSVITEYEVTALGITSSAIQKANTQLVANLVNSSYSVIEDSFTARVTDQTTFTMKPDILYPGDNMELTCELNQPYSNTVWELNDIPLQGERFKQSNGSSFTKLQVNSVTGNDNGTYECIFKDGLIEYVSNKTVLIQQQPSVTLTSPGNVYCDGITRLKCCVVPVKALNVSWIKEGTLTVNENKSFNETEGCLINEITPTSGNCSQGQTRSKLTYTCEVTTGNGANFQKNSTLIFVQVGNVTLKIDNTVYQSYDISEGYEFNMNCTSDSQFDSVNWYLKENGQNDFSPLIAYNAVLNVKTPLNVFLGTYRCELLFGAQNRIAETTVTVHPLPQITTTTVTKLECCAQNQGFQEFYCCIQMDTVFMCSLFTNSVFVFSNIAKIGNCFQHNYTMTPCQDEIKKEFICMVFTYNNISSVNSTLTIIYFTAATKGFCTSAIYGNGTEGSTAIAACPEGQQGQLQAICKSGIWTTLQDNCVLAKINTILTSSEQLLKDPALVQIKIPQILNELNDASTSLQKNITNSAGTINAVVKILSAISAVSGNTTVNATVMENFIATVDVIISPESVKSWISLNNQNETLNSSSNLLFSVERFTGSLSSNTTVSITRKNIDLQSKIINNGTYSSTFTNTSNQIEFPDTLFPPDTTVTSILFFTLSEILPTRNINNSIDANKTINADITSVNDKAILTFQVNNTSLDNPLCVFWNFLLFNKTGGWDSTGCQLQTSKDGTVSCFCNHLTSFSILMSPSFNFPESIRILLDFITYIGVGISMLSLVLCLLIEAFVWSLVTKNSTSYMRHVTIVNIAISLLIADIWFMIGAAINTYEVIPVPSCRTTTWFIHYFYLALFFWMFASALLLFYRTMLVFSHLSKAAMLGIAFSLGYGCPFIIAMTTIIATAPQNHYTVENVCWLNWNETKALLAFVIPALAIVAINFLILLAVIFKMLRRGVGEGSHTDEKNALHVIVRCVAILTPLFGLTWGFGIGLMVSPGSVGLNVVFAVLNSFQGFFILVFGILLDSKIRSAIFRRFSFVQRGSQQTRSTSGGTSSSGNRFNVFKRRRRMFNVAEATSSSQSATESFINT</sequence>
<keyword evidence="8" id="KW-1015">Disulfide bond</keyword>
<dbReference type="InterPro" id="IPR046338">
    <property type="entry name" value="GAIN_dom_sf"/>
</dbReference>
<organism evidence="17 18">
    <name type="scientific">Lepisosteus oculatus</name>
    <name type="common">Spotted gar</name>
    <dbReference type="NCBI Taxonomy" id="7918"/>
    <lineage>
        <taxon>Eukaryota</taxon>
        <taxon>Metazoa</taxon>
        <taxon>Chordata</taxon>
        <taxon>Craniata</taxon>
        <taxon>Vertebrata</taxon>
        <taxon>Euteleostomi</taxon>
        <taxon>Actinopterygii</taxon>
        <taxon>Neopterygii</taxon>
        <taxon>Holostei</taxon>
        <taxon>Semionotiformes</taxon>
        <taxon>Lepisosteidae</taxon>
        <taxon>Lepisosteus</taxon>
    </lineage>
</organism>
<dbReference type="EMBL" id="AHAT01009123">
    <property type="status" value="NOT_ANNOTATED_CDS"/>
    <property type="molecule type" value="Genomic_DNA"/>
</dbReference>
<evidence type="ECO:0000256" key="8">
    <source>
        <dbReference type="ARBA" id="ARBA00023157"/>
    </source>
</evidence>
<feature type="transmembrane region" description="Helical" evidence="11">
    <location>
        <begin position="1012"/>
        <end position="1033"/>
    </location>
</feature>
<dbReference type="Pfam" id="PF01825">
    <property type="entry name" value="GPS"/>
    <property type="match status" value="1"/>
</dbReference>
<feature type="signal peptide" evidence="12">
    <location>
        <begin position="1"/>
        <end position="22"/>
    </location>
</feature>
<keyword evidence="10" id="KW-0393">Immunoglobulin domain</keyword>
<feature type="chain" id="PRO_5004869383" evidence="12">
    <location>
        <begin position="23"/>
        <end position="1292"/>
    </location>
</feature>
<dbReference type="InterPro" id="IPR057244">
    <property type="entry name" value="GAIN_B"/>
</dbReference>
<evidence type="ECO:0000256" key="1">
    <source>
        <dbReference type="ARBA" id="ARBA00004651"/>
    </source>
</evidence>
<evidence type="ECO:0000256" key="11">
    <source>
        <dbReference type="SAM" id="Phobius"/>
    </source>
</evidence>
<dbReference type="SMART" id="SM00303">
    <property type="entry name" value="GPS"/>
    <property type="match status" value="1"/>
</dbReference>
<feature type="transmembrane region" description="Helical" evidence="11">
    <location>
        <begin position="1083"/>
        <end position="1109"/>
    </location>
</feature>
<dbReference type="Pfam" id="PF16489">
    <property type="entry name" value="GAIN"/>
    <property type="match status" value="1"/>
</dbReference>
<dbReference type="Pfam" id="PF01390">
    <property type="entry name" value="SEA"/>
    <property type="match status" value="1"/>
</dbReference>
<keyword evidence="4 11" id="KW-0812">Transmembrane</keyword>
<dbReference type="SMART" id="SM00409">
    <property type="entry name" value="IG"/>
    <property type="match status" value="2"/>
</dbReference>
<evidence type="ECO:0000259" key="16">
    <source>
        <dbReference type="PROSITE" id="PS50835"/>
    </source>
</evidence>
<feature type="domain" description="Ig-like" evidence="16">
    <location>
        <begin position="355"/>
        <end position="449"/>
    </location>
</feature>
<dbReference type="CDD" id="cd15932">
    <property type="entry name" value="7tmB2_GPR116-like_Adhesion_VI"/>
    <property type="match status" value="1"/>
</dbReference>
<reference evidence="17" key="3">
    <citation type="submission" date="2025-09" db="UniProtKB">
        <authorList>
            <consortium name="Ensembl"/>
        </authorList>
    </citation>
    <scope>IDENTIFICATION</scope>
</reference>
<evidence type="ECO:0000259" key="15">
    <source>
        <dbReference type="PROSITE" id="PS50261"/>
    </source>
</evidence>
<dbReference type="InterPro" id="IPR008078">
    <property type="entry name" value="GPCR_2_Ig-hepta-like_rcpt"/>
</dbReference>
<dbReference type="PANTHER" id="PTHR45813:SF4">
    <property type="entry name" value="ADHESION G PROTEIN-COUPLED RECEPTOR F5"/>
    <property type="match status" value="1"/>
</dbReference>
<dbReference type="InterPro" id="IPR057400">
    <property type="entry name" value="ADGRF3/5_N"/>
</dbReference>
<dbReference type="SUPFAM" id="SSF48726">
    <property type="entry name" value="Immunoglobulin"/>
    <property type="match status" value="1"/>
</dbReference>
<dbReference type="PRINTS" id="PR00249">
    <property type="entry name" value="GPCRSECRETIN"/>
</dbReference>
<dbReference type="InterPro" id="IPR000082">
    <property type="entry name" value="SEA_dom"/>
</dbReference>
<name>W5NIB8_LEPOC</name>
<feature type="domain" description="Ig-like" evidence="16">
    <location>
        <begin position="260"/>
        <end position="350"/>
    </location>
</feature>
<dbReference type="GO" id="GO:0005886">
    <property type="term" value="C:plasma membrane"/>
    <property type="evidence" value="ECO:0007669"/>
    <property type="project" value="UniProtKB-SubCell"/>
</dbReference>
<protein>
    <submittedName>
        <fullName evidence="17">Adhesion G protein-coupled receptor F5</fullName>
    </submittedName>
</protein>
<dbReference type="Pfam" id="PF00002">
    <property type="entry name" value="7tm_2"/>
    <property type="match status" value="1"/>
</dbReference>
<dbReference type="Ensembl" id="ENSLOCT00000020412.1">
    <property type="protein sequence ID" value="ENSLOCP00000020377.1"/>
    <property type="gene ID" value="ENSLOCG00000016497.1"/>
</dbReference>
<keyword evidence="6 11" id="KW-1133">Transmembrane helix</keyword>
<dbReference type="InterPro" id="IPR000832">
    <property type="entry name" value="GPCR_2_secretin-like"/>
</dbReference>
<feature type="transmembrane region" description="Helical" evidence="11">
    <location>
        <begin position="1129"/>
        <end position="1153"/>
    </location>
</feature>
<feature type="domain" description="SEA" evidence="13">
    <location>
        <begin position="156"/>
        <end position="265"/>
    </location>
</feature>
<dbReference type="PROSITE" id="PS50221">
    <property type="entry name" value="GAIN_B"/>
    <property type="match status" value="1"/>
</dbReference>